<evidence type="ECO:0000313" key="3">
    <source>
        <dbReference type="EMBL" id="QYS94674.1"/>
    </source>
</evidence>
<name>A0A8G0L5R1_9HYPO</name>
<feature type="compositionally biased region" description="Low complexity" evidence="1">
    <location>
        <begin position="548"/>
        <end position="562"/>
    </location>
</feature>
<sequence length="888" mass="98326">MATTTEPQQLSNAILSFALEGSFPDNIAALPSVSETDLDPTIRALGEAKVAIEAEIHTINEETKDDISSWVQNSKVLQEDIIRSKTIANDIIRQSEAPDVTGEAILDAEEKAEFLNREVQYSQQMHIVLRKIQHVNQILIEVEQASRERRVLDSLRLLEKSWTALDEVGVSKTTRVMKLLDLRAFELKSDIHQVFDHVWKTLIQVDAELGRIAIYNTRQDEKMILEDAVIGLKAYKEVDERMEQLWHNLDAAVVSPRMDATRSNIPGIKVEGDVLELAGSADGSAEALLSDLEQILTFVAHKLPADLLQPLANVMMGDIISKLIREWLNPAVPTGLKDLDKFQVLVSKTKTFCETLQHGGYTGLGQIQDWASKAPTIWLEKSRETALDSVRINLTSGIGQSKRVEKIERQMVSIAEGNELSRTGAGAVADTNDWGEAWGEAWDDDKAGDEDEMDIDQKESHGKDNDDDAANAWGWDDNDEANNKDATDEPKEKPGPKEDDGADAWGWGDNDDANDTTNQTEEAKDATGAPDEDDGADAWGWGDDGDAPEPAAHAVPAPAPKTKPSKAKEETRELVFKETYSISSMPEPVLELIFSILEDGAALTKDGDEYSLLTATAPGLFSLPTFVLALFRAISPQYYSSDAGGNMFLYNDAMYLSEKLSDFSLAWKQREDLTPRARSMLRIDNDVRTLKSFANRSYSNEMSLQKTILQDLLGGSQSLVQQDDKESSIEAGTARIRSVAATWDPILRRSVWSQAVGSLADSLASRLISDVLEMSSIGQDEAYSIAQLIALATELDDLFMPSKLSGTAPAPDEMPTTAQYAPSWLRLKYLGEVLQSNLNEVKFLWCDSELSLYFTVDEVIDLIHASFEDNARTRDTIREIKAKEPLAR</sequence>
<protein>
    <recommendedName>
        <fullName evidence="2">ZW10 C-terminal helical domain-containing protein</fullName>
    </recommendedName>
</protein>
<dbReference type="GO" id="GO:1990423">
    <property type="term" value="C:RZZ complex"/>
    <property type="evidence" value="ECO:0007669"/>
    <property type="project" value="TreeGrafter"/>
</dbReference>
<dbReference type="PANTHER" id="PTHR12205:SF0">
    <property type="entry name" value="CENTROMERE_KINETOCHORE PROTEIN ZW10 HOMOLOG"/>
    <property type="match status" value="1"/>
</dbReference>
<dbReference type="PANTHER" id="PTHR12205">
    <property type="entry name" value="CENTROMERE/KINETOCHORE PROTEIN ZW10"/>
    <property type="match status" value="1"/>
</dbReference>
<dbReference type="GO" id="GO:0007094">
    <property type="term" value="P:mitotic spindle assembly checkpoint signaling"/>
    <property type="evidence" value="ECO:0007669"/>
    <property type="project" value="TreeGrafter"/>
</dbReference>
<keyword evidence="4" id="KW-1185">Reference proteome</keyword>
<dbReference type="Gene3D" id="1.10.357.150">
    <property type="match status" value="1"/>
</dbReference>
<feature type="compositionally biased region" description="Acidic residues" evidence="1">
    <location>
        <begin position="441"/>
        <end position="454"/>
    </location>
</feature>
<feature type="domain" description="ZW10 C-terminal helical" evidence="2">
    <location>
        <begin position="731"/>
        <end position="878"/>
    </location>
</feature>
<evidence type="ECO:0000256" key="1">
    <source>
        <dbReference type="SAM" id="MobiDB-lite"/>
    </source>
</evidence>
<organism evidence="3 4">
    <name type="scientific">Trichoderma simmonsii</name>
    <dbReference type="NCBI Taxonomy" id="1491479"/>
    <lineage>
        <taxon>Eukaryota</taxon>
        <taxon>Fungi</taxon>
        <taxon>Dikarya</taxon>
        <taxon>Ascomycota</taxon>
        <taxon>Pezizomycotina</taxon>
        <taxon>Sordariomycetes</taxon>
        <taxon>Hypocreomycetidae</taxon>
        <taxon>Hypocreales</taxon>
        <taxon>Hypocreaceae</taxon>
        <taxon>Trichoderma</taxon>
    </lineage>
</organism>
<feature type="compositionally biased region" description="Basic and acidic residues" evidence="1">
    <location>
        <begin position="481"/>
        <end position="499"/>
    </location>
</feature>
<evidence type="ECO:0000313" key="4">
    <source>
        <dbReference type="Proteomes" id="UP000826661"/>
    </source>
</evidence>
<accession>A0A8G0L5R1</accession>
<dbReference type="Proteomes" id="UP000826661">
    <property type="component" value="Chromosome I"/>
</dbReference>
<feature type="region of interest" description="Disordered" evidence="1">
    <location>
        <begin position="424"/>
        <end position="570"/>
    </location>
</feature>
<dbReference type="Pfam" id="PF22766">
    <property type="entry name" value="ZW10_C2"/>
    <property type="match status" value="1"/>
</dbReference>
<dbReference type="AlphaFoldDB" id="A0A8G0L5R1"/>
<feature type="compositionally biased region" description="Basic and acidic residues" evidence="1">
    <location>
        <begin position="455"/>
        <end position="464"/>
    </location>
</feature>
<reference evidence="3 4" key="1">
    <citation type="journal article" date="2021" name="BMC Genomics">
        <title>Telomere-to-telomere genome assembly of asparaginase-producing Trichoderma simmonsii.</title>
        <authorList>
            <person name="Chung D."/>
            <person name="Kwon Y.M."/>
            <person name="Yang Y."/>
        </authorList>
    </citation>
    <scope>NUCLEOTIDE SEQUENCE [LARGE SCALE GENOMIC DNA]</scope>
    <source>
        <strain evidence="3 4">GH-Sj1</strain>
    </source>
</reference>
<dbReference type="EMBL" id="CP075864">
    <property type="protein sequence ID" value="QYS94674.1"/>
    <property type="molecule type" value="Genomic_DNA"/>
</dbReference>
<dbReference type="InterPro" id="IPR055148">
    <property type="entry name" value="ZW10_C_2"/>
</dbReference>
<proteinExistence type="predicted"/>
<gene>
    <name evidence="3" type="ORF">H0G86_002003</name>
</gene>
<evidence type="ECO:0000259" key="2">
    <source>
        <dbReference type="Pfam" id="PF22766"/>
    </source>
</evidence>
<dbReference type="GO" id="GO:0006888">
    <property type="term" value="P:endoplasmic reticulum to Golgi vesicle-mediated transport"/>
    <property type="evidence" value="ECO:0007669"/>
    <property type="project" value="TreeGrafter"/>
</dbReference>
<dbReference type="GO" id="GO:0005737">
    <property type="term" value="C:cytoplasm"/>
    <property type="evidence" value="ECO:0007669"/>
    <property type="project" value="GOC"/>
</dbReference>
<dbReference type="InterPro" id="IPR046362">
    <property type="entry name" value="Zw10/DSL1_C_sf"/>
</dbReference>